<gene>
    <name evidence="1" type="ORF">MAR_024189</name>
</gene>
<dbReference type="EMBL" id="CP111014">
    <property type="protein sequence ID" value="WAQ99816.1"/>
    <property type="molecule type" value="Genomic_DNA"/>
</dbReference>
<proteinExistence type="predicted"/>
<accession>A0ABY7DT83</accession>
<protein>
    <submittedName>
        <fullName evidence="1">Uncharacterized protein</fullName>
    </submittedName>
</protein>
<evidence type="ECO:0000313" key="1">
    <source>
        <dbReference type="EMBL" id="WAQ99816.1"/>
    </source>
</evidence>
<name>A0ABY7DT83_MYAAR</name>
<reference evidence="1" key="1">
    <citation type="submission" date="2022-11" db="EMBL/GenBank/DDBJ databases">
        <title>Centuries of genome instability and evolution in soft-shell clam transmissible cancer (bioRxiv).</title>
        <authorList>
            <person name="Hart S.F.M."/>
            <person name="Yonemitsu M.A."/>
            <person name="Giersch R.M."/>
            <person name="Beal B.F."/>
            <person name="Arriagada G."/>
            <person name="Davis B.W."/>
            <person name="Ostrander E.A."/>
            <person name="Goff S.P."/>
            <person name="Metzger M.J."/>
        </authorList>
    </citation>
    <scope>NUCLEOTIDE SEQUENCE</scope>
    <source>
        <strain evidence="1">MELC-2E11</strain>
        <tissue evidence="1">Siphon/mantle</tissue>
    </source>
</reference>
<organism evidence="1 2">
    <name type="scientific">Mya arenaria</name>
    <name type="common">Soft-shell clam</name>
    <dbReference type="NCBI Taxonomy" id="6604"/>
    <lineage>
        <taxon>Eukaryota</taxon>
        <taxon>Metazoa</taxon>
        <taxon>Spiralia</taxon>
        <taxon>Lophotrochozoa</taxon>
        <taxon>Mollusca</taxon>
        <taxon>Bivalvia</taxon>
        <taxon>Autobranchia</taxon>
        <taxon>Heteroconchia</taxon>
        <taxon>Euheterodonta</taxon>
        <taxon>Imparidentia</taxon>
        <taxon>Neoheterodontei</taxon>
        <taxon>Myida</taxon>
        <taxon>Myoidea</taxon>
        <taxon>Myidae</taxon>
        <taxon>Mya</taxon>
    </lineage>
</organism>
<sequence>MIKLKALISSHKAKSKAVDIQMLLRKINQLQCGHVTMIVPSDCIMLEHAPSDKQAILATEGNNSVVPTVLDVTENNPEEIVETYEDFISIAFGTDMQTLNENEVFTVTKLQKSDILNETDVYAGIPFQIQYPVVACSGIGLMIMEPENLSTTENIELDATDNIDVEDVTDNNPEEIVETSEDVNYSALETDCQTLNDTKDVNCSALETDCQTPNDTEVYTATKLQNFE</sequence>
<keyword evidence="2" id="KW-1185">Reference proteome</keyword>
<evidence type="ECO:0000313" key="2">
    <source>
        <dbReference type="Proteomes" id="UP001164746"/>
    </source>
</evidence>
<dbReference type="Proteomes" id="UP001164746">
    <property type="component" value="Chromosome 3"/>
</dbReference>